<dbReference type="Proteomes" id="UP000193228">
    <property type="component" value="Unassembled WGS sequence"/>
</dbReference>
<proteinExistence type="predicted"/>
<feature type="transmembrane region" description="Helical" evidence="1">
    <location>
        <begin position="105"/>
        <end position="126"/>
    </location>
</feature>
<feature type="transmembrane region" description="Helical" evidence="1">
    <location>
        <begin position="12"/>
        <end position="37"/>
    </location>
</feature>
<sequence length="158" mass="17402">MFRRILAMSRYIMLIPIIGTFLCFLVLTIYEVITLVYGATNTIGNNVVSTKSAKILAVGIIEAVDVFLIAIAVYITSIGLYTLFIDDKLPLPKWLKVDDLEDLKGNLVSVVIAVLAVLFLREAVAWDGSRNITAFGGTLAVMIAALTFFLMKINARKQ</sequence>
<keyword evidence="3" id="KW-1185">Reference proteome</keyword>
<accession>A0A1X7LJ55</accession>
<dbReference type="RefSeq" id="WP_085486274.1">
    <property type="nucleotide sequence ID" value="NZ_FXAT01000006.1"/>
</dbReference>
<dbReference type="InterPro" id="IPR005134">
    <property type="entry name" value="UPF0114"/>
</dbReference>
<name>A0A1X7LJ55_9BURK</name>
<dbReference type="AlphaFoldDB" id="A0A1X7LJ55"/>
<evidence type="ECO:0000313" key="2">
    <source>
        <dbReference type="EMBL" id="SMG53906.1"/>
    </source>
</evidence>
<dbReference type="PIRSF" id="PIRSF026509">
    <property type="entry name" value="UCP026509"/>
    <property type="match status" value="1"/>
</dbReference>
<feature type="transmembrane region" description="Helical" evidence="1">
    <location>
        <begin position="132"/>
        <end position="151"/>
    </location>
</feature>
<dbReference type="OrthoDB" id="511404at2"/>
<organism evidence="2 3">
    <name type="scientific">Paraburkholderia susongensis</name>
    <dbReference type="NCBI Taxonomy" id="1515439"/>
    <lineage>
        <taxon>Bacteria</taxon>
        <taxon>Pseudomonadati</taxon>
        <taxon>Pseudomonadota</taxon>
        <taxon>Betaproteobacteria</taxon>
        <taxon>Burkholderiales</taxon>
        <taxon>Burkholderiaceae</taxon>
        <taxon>Paraburkholderia</taxon>
    </lineage>
</organism>
<feature type="transmembrane region" description="Helical" evidence="1">
    <location>
        <begin position="57"/>
        <end position="84"/>
    </location>
</feature>
<keyword evidence="1" id="KW-1133">Transmembrane helix</keyword>
<evidence type="ECO:0000256" key="1">
    <source>
        <dbReference type="SAM" id="Phobius"/>
    </source>
</evidence>
<gene>
    <name evidence="2" type="ORF">SAMN06265784_106267</name>
</gene>
<evidence type="ECO:0000313" key="3">
    <source>
        <dbReference type="Proteomes" id="UP000193228"/>
    </source>
</evidence>
<protein>
    <submittedName>
        <fullName evidence="2">Uncharacterized membrane protein YqhA</fullName>
    </submittedName>
</protein>
<keyword evidence="1" id="KW-0472">Membrane</keyword>
<dbReference type="EMBL" id="FXAT01000006">
    <property type="protein sequence ID" value="SMG53906.1"/>
    <property type="molecule type" value="Genomic_DNA"/>
</dbReference>
<reference evidence="3" key="1">
    <citation type="submission" date="2017-04" db="EMBL/GenBank/DDBJ databases">
        <authorList>
            <person name="Varghese N."/>
            <person name="Submissions S."/>
        </authorList>
    </citation>
    <scope>NUCLEOTIDE SEQUENCE [LARGE SCALE GENOMIC DNA]</scope>
    <source>
        <strain evidence="3">LMG 29540</strain>
    </source>
</reference>
<dbReference type="Pfam" id="PF03350">
    <property type="entry name" value="UPF0114"/>
    <property type="match status" value="1"/>
</dbReference>
<keyword evidence="1" id="KW-0812">Transmembrane</keyword>